<feature type="domain" description="RNA polymerase sigma-70 region 2" evidence="6">
    <location>
        <begin position="16"/>
        <end position="76"/>
    </location>
</feature>
<dbReference type="Pfam" id="PF04542">
    <property type="entry name" value="Sigma70_r2"/>
    <property type="match status" value="1"/>
</dbReference>
<evidence type="ECO:0000256" key="3">
    <source>
        <dbReference type="ARBA" id="ARBA00023082"/>
    </source>
</evidence>
<comment type="caution">
    <text evidence="8">The sequence shown here is derived from an EMBL/GenBank/DDBJ whole genome shotgun (WGS) entry which is preliminary data.</text>
</comment>
<dbReference type="SUPFAM" id="SSF88946">
    <property type="entry name" value="Sigma2 domain of RNA polymerase sigma factors"/>
    <property type="match status" value="1"/>
</dbReference>
<dbReference type="InterPro" id="IPR039425">
    <property type="entry name" value="RNA_pol_sigma-70-like"/>
</dbReference>
<evidence type="ECO:0000259" key="7">
    <source>
        <dbReference type="Pfam" id="PF08281"/>
    </source>
</evidence>
<dbReference type="InterPro" id="IPR007627">
    <property type="entry name" value="RNA_pol_sigma70_r2"/>
</dbReference>
<dbReference type="GO" id="GO:0006352">
    <property type="term" value="P:DNA-templated transcription initiation"/>
    <property type="evidence" value="ECO:0007669"/>
    <property type="project" value="InterPro"/>
</dbReference>
<dbReference type="PANTHER" id="PTHR43133:SF63">
    <property type="entry name" value="RNA POLYMERASE SIGMA FACTOR FECI-RELATED"/>
    <property type="match status" value="1"/>
</dbReference>
<dbReference type="GO" id="GO:0016987">
    <property type="term" value="F:sigma factor activity"/>
    <property type="evidence" value="ECO:0007669"/>
    <property type="project" value="UniProtKB-KW"/>
</dbReference>
<dbReference type="EMBL" id="SMTG01000009">
    <property type="protein sequence ID" value="TDK28988.1"/>
    <property type="molecule type" value="Genomic_DNA"/>
</dbReference>
<dbReference type="InterPro" id="IPR013324">
    <property type="entry name" value="RNA_pol_sigma_r3/r4-like"/>
</dbReference>
<dbReference type="Proteomes" id="UP000295543">
    <property type="component" value="Unassembled WGS sequence"/>
</dbReference>
<accession>A0A4R5U580</accession>
<keyword evidence="3" id="KW-0731">Sigma factor</keyword>
<evidence type="ECO:0000259" key="6">
    <source>
        <dbReference type="Pfam" id="PF04542"/>
    </source>
</evidence>
<feature type="region of interest" description="Disordered" evidence="5">
    <location>
        <begin position="176"/>
        <end position="195"/>
    </location>
</feature>
<feature type="domain" description="RNA polymerase sigma factor 70 region 4 type 2" evidence="7">
    <location>
        <begin position="110"/>
        <end position="162"/>
    </location>
</feature>
<dbReference type="OrthoDB" id="9794372at2"/>
<dbReference type="Gene3D" id="1.10.1740.10">
    <property type="match status" value="1"/>
</dbReference>
<evidence type="ECO:0000313" key="8">
    <source>
        <dbReference type="EMBL" id="TDK28988.1"/>
    </source>
</evidence>
<dbReference type="Gene3D" id="1.10.10.10">
    <property type="entry name" value="Winged helix-like DNA-binding domain superfamily/Winged helix DNA-binding domain"/>
    <property type="match status" value="1"/>
</dbReference>
<dbReference type="InterPro" id="IPR014284">
    <property type="entry name" value="RNA_pol_sigma-70_dom"/>
</dbReference>
<evidence type="ECO:0000256" key="2">
    <source>
        <dbReference type="ARBA" id="ARBA00023015"/>
    </source>
</evidence>
<dbReference type="InterPro" id="IPR013325">
    <property type="entry name" value="RNA_pol_sigma_r2"/>
</dbReference>
<keyword evidence="9" id="KW-1185">Reference proteome</keyword>
<dbReference type="NCBIfam" id="TIGR02937">
    <property type="entry name" value="sigma70-ECF"/>
    <property type="match status" value="1"/>
</dbReference>
<dbReference type="RefSeq" id="WP_133394753.1">
    <property type="nucleotide sequence ID" value="NZ_SMTG01000009.1"/>
</dbReference>
<organism evidence="8 9">
    <name type="scientific">Luteimonas terrae</name>
    <dbReference type="NCBI Taxonomy" id="1530191"/>
    <lineage>
        <taxon>Bacteria</taxon>
        <taxon>Pseudomonadati</taxon>
        <taxon>Pseudomonadota</taxon>
        <taxon>Gammaproteobacteria</taxon>
        <taxon>Lysobacterales</taxon>
        <taxon>Lysobacteraceae</taxon>
        <taxon>Luteimonas</taxon>
    </lineage>
</organism>
<reference evidence="8 9" key="1">
    <citation type="submission" date="2019-03" db="EMBL/GenBank/DDBJ databases">
        <title>Luteimonas zhaokaii sp.nov., isolated from the rectal contents of Plateau pika in Yushu, Qinghai Province, China.</title>
        <authorList>
            <person name="Zhang G."/>
        </authorList>
    </citation>
    <scope>NUCLEOTIDE SEQUENCE [LARGE SCALE GENOMIC DNA]</scope>
    <source>
        <strain evidence="8 9">THG-MD21</strain>
    </source>
</reference>
<dbReference type="CDD" id="cd06171">
    <property type="entry name" value="Sigma70_r4"/>
    <property type="match status" value="1"/>
</dbReference>
<dbReference type="AlphaFoldDB" id="A0A4R5U580"/>
<dbReference type="InterPro" id="IPR013249">
    <property type="entry name" value="RNA_pol_sigma70_r4_t2"/>
</dbReference>
<name>A0A4R5U580_9GAMM</name>
<evidence type="ECO:0000256" key="4">
    <source>
        <dbReference type="ARBA" id="ARBA00023163"/>
    </source>
</evidence>
<evidence type="ECO:0000313" key="9">
    <source>
        <dbReference type="Proteomes" id="UP000295543"/>
    </source>
</evidence>
<keyword evidence="4" id="KW-0804">Transcription</keyword>
<dbReference type="SUPFAM" id="SSF88659">
    <property type="entry name" value="Sigma3 and sigma4 domains of RNA polymerase sigma factors"/>
    <property type="match status" value="1"/>
</dbReference>
<dbReference type="Pfam" id="PF08281">
    <property type="entry name" value="Sigma70_r4_2"/>
    <property type="match status" value="1"/>
</dbReference>
<dbReference type="GO" id="GO:0003677">
    <property type="term" value="F:DNA binding"/>
    <property type="evidence" value="ECO:0007669"/>
    <property type="project" value="InterPro"/>
</dbReference>
<protein>
    <submittedName>
        <fullName evidence="8">Sigma-70 family RNA polymerase sigma factor</fullName>
    </submittedName>
</protein>
<dbReference type="PANTHER" id="PTHR43133">
    <property type="entry name" value="RNA POLYMERASE ECF-TYPE SIGMA FACTO"/>
    <property type="match status" value="1"/>
</dbReference>
<dbReference type="InterPro" id="IPR036388">
    <property type="entry name" value="WH-like_DNA-bd_sf"/>
</dbReference>
<evidence type="ECO:0000256" key="1">
    <source>
        <dbReference type="ARBA" id="ARBA00010641"/>
    </source>
</evidence>
<comment type="similarity">
    <text evidence="1">Belongs to the sigma-70 factor family. ECF subfamily.</text>
</comment>
<keyword evidence="2" id="KW-0805">Transcription regulation</keyword>
<proteinExistence type="inferred from homology"/>
<gene>
    <name evidence="8" type="ORF">E2F49_15625</name>
</gene>
<evidence type="ECO:0000256" key="5">
    <source>
        <dbReference type="SAM" id="MobiDB-lite"/>
    </source>
</evidence>
<sequence length="195" mass="22436">MTAALDAWFVEEILVHEGALRHYLARHWPNVDERADLRQEVYARVYQAAATELPRHPKAFLLTTARHLVVDRARRGKVVSIEPMGDLEPLHVLVDEVSPERWCGGRQVLHRLSDALDRLPARCREVVWLRRVEELSQREVAHRMGITEKTVEKHIAKGMRLLADQFLGGDDAWPRTRRDAGADHRDADDDARHAD</sequence>